<sequence length="49" mass="5759">MIERFKTYAKISDFGSIARRYFVNNFYDGMLTIIGILLGFFILIFKEGQ</sequence>
<keyword evidence="1" id="KW-0472">Membrane</keyword>
<proteinExistence type="predicted"/>
<keyword evidence="1" id="KW-1133">Transmembrane helix</keyword>
<dbReference type="EMBL" id="BART01005435">
    <property type="protein sequence ID" value="GAG65884.1"/>
    <property type="molecule type" value="Genomic_DNA"/>
</dbReference>
<evidence type="ECO:0000313" key="2">
    <source>
        <dbReference type="EMBL" id="GAG65884.1"/>
    </source>
</evidence>
<dbReference type="AlphaFoldDB" id="X0Z9D1"/>
<gene>
    <name evidence="2" type="ORF">S01H4_12655</name>
</gene>
<accession>X0Z9D1</accession>
<protein>
    <submittedName>
        <fullName evidence="2">Uncharacterized protein</fullName>
    </submittedName>
</protein>
<organism evidence="2">
    <name type="scientific">marine sediment metagenome</name>
    <dbReference type="NCBI Taxonomy" id="412755"/>
    <lineage>
        <taxon>unclassified sequences</taxon>
        <taxon>metagenomes</taxon>
        <taxon>ecological metagenomes</taxon>
    </lineage>
</organism>
<reference evidence="2" key="1">
    <citation type="journal article" date="2014" name="Front. Microbiol.">
        <title>High frequency of phylogenetically diverse reductive dehalogenase-homologous genes in deep subseafloor sedimentary metagenomes.</title>
        <authorList>
            <person name="Kawai M."/>
            <person name="Futagami T."/>
            <person name="Toyoda A."/>
            <person name="Takaki Y."/>
            <person name="Nishi S."/>
            <person name="Hori S."/>
            <person name="Arai W."/>
            <person name="Tsubouchi T."/>
            <person name="Morono Y."/>
            <person name="Uchiyama I."/>
            <person name="Ito T."/>
            <person name="Fujiyama A."/>
            <person name="Inagaki F."/>
            <person name="Takami H."/>
        </authorList>
    </citation>
    <scope>NUCLEOTIDE SEQUENCE</scope>
    <source>
        <strain evidence="2">Expedition CK06-06</strain>
    </source>
</reference>
<name>X0Z9D1_9ZZZZ</name>
<comment type="caution">
    <text evidence="2">The sequence shown here is derived from an EMBL/GenBank/DDBJ whole genome shotgun (WGS) entry which is preliminary data.</text>
</comment>
<feature type="transmembrane region" description="Helical" evidence="1">
    <location>
        <begin position="21"/>
        <end position="45"/>
    </location>
</feature>
<evidence type="ECO:0000256" key="1">
    <source>
        <dbReference type="SAM" id="Phobius"/>
    </source>
</evidence>
<keyword evidence="1" id="KW-0812">Transmembrane</keyword>
<feature type="non-terminal residue" evidence="2">
    <location>
        <position position="49"/>
    </location>
</feature>